<sequence length="284" mass="30216">MKQITVVSGKGGTGKTSILASLAAISRGRAVIADCDVDAPDLHLILKPQVREKREFSGMKMAVIDPSRCNSCGSCEEHCRFGAAMSQKIDPLLCEGCGVCSLVCPADAVSMEERLSGYAFISDTRFGPLVHAQLFPGEEASGKLVTMVREISREVADYHDLELILIDGSPGIGCPVIASLTGSDLALVVTEPTISGAHDLDRILGLVSHFGIEPLVCINKFDLNPELALSIEERSMDWGAKIVGRIPFDPLVVEAMVAGMAVVEMEGQVADAIVDMAEMISSQL</sequence>
<accession>A0ABT5XB24</accession>
<dbReference type="Pfam" id="PF01656">
    <property type="entry name" value="CbiA"/>
    <property type="match status" value="1"/>
</dbReference>
<dbReference type="Gene3D" id="3.40.50.300">
    <property type="entry name" value="P-loop containing nucleotide triphosphate hydrolases"/>
    <property type="match status" value="1"/>
</dbReference>
<name>A0ABT5XB24_9EURY</name>
<dbReference type="EMBL" id="JARFPK010000080">
    <property type="protein sequence ID" value="MDF0591880.1"/>
    <property type="molecule type" value="Genomic_DNA"/>
</dbReference>
<comment type="caution">
    <text evidence="2">The sequence shown here is derived from an EMBL/GenBank/DDBJ whole genome shotgun (WGS) entry which is preliminary data.</text>
</comment>
<keyword evidence="2" id="KW-0067">ATP-binding</keyword>
<dbReference type="PROSITE" id="PS00198">
    <property type="entry name" value="4FE4S_FER_1"/>
    <property type="match status" value="1"/>
</dbReference>
<protein>
    <submittedName>
        <fullName evidence="2">ATP-binding protein</fullName>
    </submittedName>
</protein>
<dbReference type="PANTHER" id="PTHR43534:SF1">
    <property type="entry name" value="4FE-4S CLUSTER CONTAINING PARA FAMILY ATPASE PROTEIN"/>
    <property type="match status" value="1"/>
</dbReference>
<keyword evidence="3" id="KW-1185">Reference proteome</keyword>
<keyword evidence="2" id="KW-0547">Nucleotide-binding</keyword>
<reference evidence="2 3" key="1">
    <citation type="submission" date="2023-03" db="EMBL/GenBank/DDBJ databases">
        <title>WGS of Methanotrichaceae archaeon Mx.</title>
        <authorList>
            <person name="Sorokin D.Y."/>
            <person name="Merkel A.Y."/>
        </authorList>
    </citation>
    <scope>NUCLEOTIDE SEQUENCE [LARGE SCALE GENOMIC DNA]</scope>
    <source>
        <strain evidence="2 3">Mx</strain>
    </source>
</reference>
<proteinExistence type="predicted"/>
<feature type="domain" description="4Fe-4S ferredoxin-type" evidence="1">
    <location>
        <begin position="85"/>
        <end position="114"/>
    </location>
</feature>
<dbReference type="Gene3D" id="3.30.70.20">
    <property type="match status" value="1"/>
</dbReference>
<dbReference type="InterPro" id="IPR017900">
    <property type="entry name" value="4Fe4S_Fe_S_CS"/>
</dbReference>
<evidence type="ECO:0000313" key="3">
    <source>
        <dbReference type="Proteomes" id="UP001220010"/>
    </source>
</evidence>
<dbReference type="InterPro" id="IPR017896">
    <property type="entry name" value="4Fe4S_Fe-S-bd"/>
</dbReference>
<evidence type="ECO:0000313" key="2">
    <source>
        <dbReference type="EMBL" id="MDF0591880.1"/>
    </source>
</evidence>
<evidence type="ECO:0000259" key="1">
    <source>
        <dbReference type="PROSITE" id="PS51379"/>
    </source>
</evidence>
<dbReference type="PROSITE" id="PS51379">
    <property type="entry name" value="4FE4S_FER_2"/>
    <property type="match status" value="2"/>
</dbReference>
<dbReference type="Proteomes" id="UP001220010">
    <property type="component" value="Unassembled WGS sequence"/>
</dbReference>
<dbReference type="GO" id="GO:0005524">
    <property type="term" value="F:ATP binding"/>
    <property type="evidence" value="ECO:0007669"/>
    <property type="project" value="UniProtKB-KW"/>
</dbReference>
<dbReference type="RefSeq" id="WP_316967602.1">
    <property type="nucleotide sequence ID" value="NZ_JARFPK010000080.1"/>
</dbReference>
<dbReference type="CDD" id="cd03110">
    <property type="entry name" value="SIMIBI_bact_arch"/>
    <property type="match status" value="1"/>
</dbReference>
<dbReference type="SUPFAM" id="SSF52540">
    <property type="entry name" value="P-loop containing nucleoside triphosphate hydrolases"/>
    <property type="match status" value="1"/>
</dbReference>
<feature type="domain" description="4Fe-4S ferredoxin-type" evidence="1">
    <location>
        <begin position="60"/>
        <end position="83"/>
    </location>
</feature>
<dbReference type="InterPro" id="IPR002586">
    <property type="entry name" value="CobQ/CobB/MinD/ParA_Nub-bd_dom"/>
</dbReference>
<gene>
    <name evidence="2" type="ORF">P0O15_12005</name>
</gene>
<organism evidence="2 3">
    <name type="scientific">Candidatus Methanocrinis natronophilus</name>
    <dbReference type="NCBI Taxonomy" id="3033396"/>
    <lineage>
        <taxon>Archaea</taxon>
        <taxon>Methanobacteriati</taxon>
        <taxon>Methanobacteriota</taxon>
        <taxon>Stenosarchaea group</taxon>
        <taxon>Methanomicrobia</taxon>
        <taxon>Methanotrichales</taxon>
        <taxon>Methanotrichaceae</taxon>
        <taxon>Methanocrinis</taxon>
    </lineage>
</organism>
<dbReference type="InterPro" id="IPR027417">
    <property type="entry name" value="P-loop_NTPase"/>
</dbReference>
<dbReference type="Pfam" id="PF00037">
    <property type="entry name" value="Fer4"/>
    <property type="match status" value="2"/>
</dbReference>
<dbReference type="PANTHER" id="PTHR43534">
    <property type="entry name" value="MIND SUPERFAMILY P-LOOP ATPASE CONTAINING AN INSERTED FERREDOXIN DOMAIN"/>
    <property type="match status" value="1"/>
</dbReference>